<protein>
    <recommendedName>
        <fullName evidence="3">Recombination-associated protein RdgC</fullName>
    </recommendedName>
</protein>
<dbReference type="AlphaFoldDB" id="A0A8J6T907"/>
<evidence type="ECO:0000313" key="2">
    <source>
        <dbReference type="Proteomes" id="UP000599024"/>
    </source>
</evidence>
<comment type="caution">
    <text evidence="1">The sequence shown here is derived from an EMBL/GenBank/DDBJ whole genome shotgun (WGS) entry which is preliminary data.</text>
</comment>
<reference evidence="1 2" key="1">
    <citation type="submission" date="2020-08" db="EMBL/GenBank/DDBJ databases">
        <title>Bridging the membrane lipid divide: bacteria of the FCB group superphylum have the potential to synthesize archaeal ether lipids.</title>
        <authorList>
            <person name="Villanueva L."/>
            <person name="Von Meijenfeldt F.A.B."/>
            <person name="Westbye A.B."/>
            <person name="Yadav S."/>
            <person name="Hopmans E.C."/>
            <person name="Dutilh B.E."/>
            <person name="Sinninghe Damste J.S."/>
        </authorList>
    </citation>
    <scope>NUCLEOTIDE SEQUENCE [LARGE SCALE GENOMIC DNA]</scope>
    <source>
        <strain evidence="1">NIOZ-UU81</strain>
    </source>
</reference>
<evidence type="ECO:0000313" key="1">
    <source>
        <dbReference type="EMBL" id="MBC8208026.1"/>
    </source>
</evidence>
<name>A0A8J6T907_9BACT</name>
<organism evidence="1 2">
    <name type="scientific">Candidatus Desulfatifera sulfidica</name>
    <dbReference type="NCBI Taxonomy" id="2841691"/>
    <lineage>
        <taxon>Bacteria</taxon>
        <taxon>Pseudomonadati</taxon>
        <taxon>Thermodesulfobacteriota</taxon>
        <taxon>Desulfobulbia</taxon>
        <taxon>Desulfobulbales</taxon>
        <taxon>Desulfobulbaceae</taxon>
        <taxon>Candidatus Desulfatifera</taxon>
    </lineage>
</organism>
<evidence type="ECO:0008006" key="3">
    <source>
        <dbReference type="Google" id="ProtNLM"/>
    </source>
</evidence>
<sequence length="184" mass="21382">MDLVDLIVEKRFLGQEFLTWLWWKSEERGGSIELPGQGDILVIFEKHMLLEFGEGEASEKLICSGLQSELQEARTGLTMGKKLEQARIRLAQNEHEWNVTLTATLMEFRSVRLPKTEGTEQGSNNPEELEGMVLERIFLFEELVRLINDLFRIFLAIRVGEQWRGEVLKIKTWIDHTRIAHTET</sequence>
<accession>A0A8J6T907</accession>
<dbReference type="EMBL" id="JACNLK010000026">
    <property type="protein sequence ID" value="MBC8208026.1"/>
    <property type="molecule type" value="Genomic_DNA"/>
</dbReference>
<dbReference type="Proteomes" id="UP000599024">
    <property type="component" value="Unassembled WGS sequence"/>
</dbReference>
<gene>
    <name evidence="1" type="ORF">H8E79_02525</name>
</gene>
<proteinExistence type="predicted"/>